<dbReference type="PROSITE" id="PS51195">
    <property type="entry name" value="Q_MOTIF"/>
    <property type="match status" value="1"/>
</dbReference>
<evidence type="ECO:0000259" key="15">
    <source>
        <dbReference type="PROSITE" id="PS51195"/>
    </source>
</evidence>
<evidence type="ECO:0000256" key="10">
    <source>
        <dbReference type="PROSITE-ProRule" id="PRU00552"/>
    </source>
</evidence>
<dbReference type="Gene3D" id="3.40.50.300">
    <property type="entry name" value="P-loop containing nucleotide triphosphate hydrolases"/>
    <property type="match status" value="2"/>
</dbReference>
<dbReference type="InterPro" id="IPR001650">
    <property type="entry name" value="Helicase_C-like"/>
</dbReference>
<dbReference type="Pfam" id="PF00271">
    <property type="entry name" value="Helicase_C"/>
    <property type="match status" value="1"/>
</dbReference>
<dbReference type="EMBL" id="LUKD01000001">
    <property type="protein sequence ID" value="KYG69152.1"/>
    <property type="molecule type" value="Genomic_DNA"/>
</dbReference>
<keyword evidence="2" id="KW-0963">Cytoplasm</keyword>
<evidence type="ECO:0000256" key="5">
    <source>
        <dbReference type="ARBA" id="ARBA00022806"/>
    </source>
</evidence>
<keyword evidence="3 11" id="KW-0547">Nucleotide-binding</keyword>
<evidence type="ECO:0000256" key="4">
    <source>
        <dbReference type="ARBA" id="ARBA00022801"/>
    </source>
</evidence>
<dbReference type="SMART" id="SM00490">
    <property type="entry name" value="HELICc"/>
    <property type="match status" value="1"/>
</dbReference>
<feature type="domain" description="DEAD-box RNA helicase Q" evidence="15">
    <location>
        <begin position="4"/>
        <end position="32"/>
    </location>
</feature>
<dbReference type="RefSeq" id="WP_063206051.1">
    <property type="nucleotide sequence ID" value="NZ_LUKD01000001.1"/>
</dbReference>
<evidence type="ECO:0000256" key="7">
    <source>
        <dbReference type="ARBA" id="ARBA00038437"/>
    </source>
</evidence>
<dbReference type="GO" id="GO:0016787">
    <property type="term" value="F:hydrolase activity"/>
    <property type="evidence" value="ECO:0007669"/>
    <property type="project" value="UniProtKB-KW"/>
</dbReference>
<evidence type="ECO:0000256" key="8">
    <source>
        <dbReference type="ARBA" id="ARBA00047984"/>
    </source>
</evidence>
<evidence type="ECO:0000256" key="1">
    <source>
        <dbReference type="ARBA" id="ARBA00012552"/>
    </source>
</evidence>
<comment type="caution">
    <text evidence="16">The sequence shown here is derived from an EMBL/GenBank/DDBJ whole genome shotgun (WGS) entry which is preliminary data.</text>
</comment>
<dbReference type="AlphaFoldDB" id="A0A162GXF6"/>
<evidence type="ECO:0000256" key="9">
    <source>
        <dbReference type="ARBA" id="ARBA00074363"/>
    </source>
</evidence>
<feature type="short sequence motif" description="Q motif" evidence="10">
    <location>
        <begin position="4"/>
        <end position="32"/>
    </location>
</feature>
<evidence type="ECO:0000256" key="3">
    <source>
        <dbReference type="ARBA" id="ARBA00022741"/>
    </source>
</evidence>
<dbReference type="CDD" id="cd00268">
    <property type="entry name" value="DEADc"/>
    <property type="match status" value="1"/>
</dbReference>
<evidence type="ECO:0000256" key="11">
    <source>
        <dbReference type="RuleBase" id="RU000492"/>
    </source>
</evidence>
<dbReference type="GO" id="GO:0005829">
    <property type="term" value="C:cytosol"/>
    <property type="evidence" value="ECO:0007669"/>
    <property type="project" value="TreeGrafter"/>
</dbReference>
<dbReference type="GO" id="GO:0005524">
    <property type="term" value="F:ATP binding"/>
    <property type="evidence" value="ECO:0007669"/>
    <property type="project" value="UniProtKB-KW"/>
</dbReference>
<feature type="domain" description="Helicase ATP-binding" evidence="13">
    <location>
        <begin position="35"/>
        <end position="210"/>
    </location>
</feature>
<dbReference type="InterPro" id="IPR011545">
    <property type="entry name" value="DEAD/DEAH_box_helicase_dom"/>
</dbReference>
<dbReference type="InterPro" id="IPR014014">
    <property type="entry name" value="RNA_helicase_DEAD_Q_motif"/>
</dbReference>
<feature type="compositionally biased region" description="Basic residues" evidence="12">
    <location>
        <begin position="508"/>
        <end position="519"/>
    </location>
</feature>
<dbReference type="Pfam" id="PF00270">
    <property type="entry name" value="DEAD"/>
    <property type="match status" value="1"/>
</dbReference>
<sequence length="519" mass="56416">MTTTKFTDLPLIAPLQFALKEAGYENPTPIQLAAIPILLQGKDLLGIAQTGTGKTAAFSLPILQNLAKHHTRPEAKCPRALILTPTRELAIQIHENIEAYSKHLKLKHAVIYGGVGQNPQVRALQAGVDILVATPGRLLDLFSQKFLRLDKVEIFVLDEADRMLDMGFMQDIKRILPLLPKKRHNLFFSATMPPEISKLAHSILVNPEKVEVTPTSSTAEKVDQKVMYVEKKDKLDLLIHLLNDNDLYKVLVFVQMKHGANRVVDKLVKANITAAGIHGDKSQNARQRALEDFRNGDVRVLVATDIAARGIDIEGITHVINLEVPHIPESYVHRIGRTARAGASGAAISFCTAEEKSFMYAIEKVTRQPVPVVKNQPYHSEAVEKAQVMSAGKAKAILEGQRLENKAKNRAGQKPKRSFGGGGGKPHHADSKKGAPKSPAHGGGNKPHRHDSGKSDASHGGNKPHRAEASKSASSHSGSHSGKPHKAAPHKNSGGSNSGGKKSEGQKPKRRFFGFGRKG</sequence>
<evidence type="ECO:0000256" key="2">
    <source>
        <dbReference type="ARBA" id="ARBA00022490"/>
    </source>
</evidence>
<feature type="compositionally biased region" description="Low complexity" evidence="12">
    <location>
        <begin position="470"/>
        <end position="481"/>
    </location>
</feature>
<dbReference type="PANTHER" id="PTHR47959:SF13">
    <property type="entry name" value="ATP-DEPENDENT RNA HELICASE RHLE"/>
    <property type="match status" value="1"/>
</dbReference>
<dbReference type="InterPro" id="IPR000629">
    <property type="entry name" value="RNA-helicase_DEAD-box_CS"/>
</dbReference>
<dbReference type="EC" id="3.6.4.13" evidence="1"/>
<reference evidence="16 17" key="1">
    <citation type="submission" date="2016-03" db="EMBL/GenBank/DDBJ databases">
        <authorList>
            <person name="Ploux O."/>
        </authorList>
    </citation>
    <scope>NUCLEOTIDE SEQUENCE [LARGE SCALE GENOMIC DNA]</scope>
    <source>
        <strain evidence="16 17">EC13</strain>
    </source>
</reference>
<keyword evidence="5 11" id="KW-0347">Helicase</keyword>
<dbReference type="GO" id="GO:0042255">
    <property type="term" value="P:ribosome assembly"/>
    <property type="evidence" value="ECO:0007669"/>
    <property type="project" value="UniProtKB-ARBA"/>
</dbReference>
<comment type="catalytic activity">
    <reaction evidence="8">
        <text>ATP + H2O = ADP + phosphate + H(+)</text>
        <dbReference type="Rhea" id="RHEA:13065"/>
        <dbReference type="ChEBI" id="CHEBI:15377"/>
        <dbReference type="ChEBI" id="CHEBI:15378"/>
        <dbReference type="ChEBI" id="CHEBI:30616"/>
        <dbReference type="ChEBI" id="CHEBI:43474"/>
        <dbReference type="ChEBI" id="CHEBI:456216"/>
        <dbReference type="EC" id="3.6.4.13"/>
    </reaction>
</comment>
<name>A0A162GXF6_BDEBC</name>
<evidence type="ECO:0000313" key="16">
    <source>
        <dbReference type="EMBL" id="KYG69152.1"/>
    </source>
</evidence>
<dbReference type="GO" id="GO:0003724">
    <property type="term" value="F:RNA helicase activity"/>
    <property type="evidence" value="ECO:0007669"/>
    <property type="project" value="UniProtKB-EC"/>
</dbReference>
<accession>A0A162GXF6</accession>
<dbReference type="InterPro" id="IPR014001">
    <property type="entry name" value="Helicase_ATP-bd"/>
</dbReference>
<dbReference type="PROSITE" id="PS00039">
    <property type="entry name" value="DEAD_ATP_HELICASE"/>
    <property type="match status" value="1"/>
</dbReference>
<dbReference type="PROSITE" id="PS51194">
    <property type="entry name" value="HELICASE_CTER"/>
    <property type="match status" value="1"/>
</dbReference>
<proteinExistence type="inferred from homology"/>
<dbReference type="PANTHER" id="PTHR47959">
    <property type="entry name" value="ATP-DEPENDENT RNA HELICASE RHLE-RELATED"/>
    <property type="match status" value="1"/>
</dbReference>
<dbReference type="GO" id="GO:0003676">
    <property type="term" value="F:nucleic acid binding"/>
    <property type="evidence" value="ECO:0007669"/>
    <property type="project" value="InterPro"/>
</dbReference>
<dbReference type="InterPro" id="IPR027417">
    <property type="entry name" value="P-loop_NTPase"/>
</dbReference>
<dbReference type="SUPFAM" id="SSF52540">
    <property type="entry name" value="P-loop containing nucleoside triphosphate hydrolases"/>
    <property type="match status" value="1"/>
</dbReference>
<dbReference type="InterPro" id="IPR044742">
    <property type="entry name" value="DEAD/DEAH_RhlB"/>
</dbReference>
<dbReference type="CDD" id="cd18787">
    <property type="entry name" value="SF2_C_DEAD"/>
    <property type="match status" value="1"/>
</dbReference>
<evidence type="ECO:0000256" key="6">
    <source>
        <dbReference type="ARBA" id="ARBA00022840"/>
    </source>
</evidence>
<comment type="similarity">
    <text evidence="7 11">Belongs to the DEAD box helicase family.</text>
</comment>
<dbReference type="Proteomes" id="UP000075799">
    <property type="component" value="Unassembled WGS sequence"/>
</dbReference>
<dbReference type="SMART" id="SM00487">
    <property type="entry name" value="DEXDc"/>
    <property type="match status" value="1"/>
</dbReference>
<feature type="region of interest" description="Disordered" evidence="12">
    <location>
        <begin position="399"/>
        <end position="519"/>
    </location>
</feature>
<evidence type="ECO:0000256" key="12">
    <source>
        <dbReference type="SAM" id="MobiDB-lite"/>
    </source>
</evidence>
<dbReference type="OrthoDB" id="5291130at2"/>
<evidence type="ECO:0000313" key="17">
    <source>
        <dbReference type="Proteomes" id="UP000075799"/>
    </source>
</evidence>
<keyword evidence="4 11" id="KW-0378">Hydrolase</keyword>
<feature type="compositionally biased region" description="Basic residues" evidence="12">
    <location>
        <begin position="408"/>
        <end position="417"/>
    </location>
</feature>
<organism evidence="16 17">
    <name type="scientific">Bdellovibrio bacteriovorus</name>
    <dbReference type="NCBI Taxonomy" id="959"/>
    <lineage>
        <taxon>Bacteria</taxon>
        <taxon>Pseudomonadati</taxon>
        <taxon>Bdellovibrionota</taxon>
        <taxon>Bdellovibrionia</taxon>
        <taxon>Bdellovibrionales</taxon>
        <taxon>Pseudobdellovibrionaceae</taxon>
        <taxon>Bdellovibrio</taxon>
    </lineage>
</organism>
<dbReference type="PROSITE" id="PS51192">
    <property type="entry name" value="HELICASE_ATP_BIND_1"/>
    <property type="match status" value="1"/>
</dbReference>
<dbReference type="FunFam" id="3.40.50.300:FF:000108">
    <property type="entry name" value="ATP-dependent RNA helicase RhlE"/>
    <property type="match status" value="1"/>
</dbReference>
<dbReference type="GO" id="GO:0009266">
    <property type="term" value="P:response to temperature stimulus"/>
    <property type="evidence" value="ECO:0007669"/>
    <property type="project" value="UniProtKB-ARBA"/>
</dbReference>
<protein>
    <recommendedName>
        <fullName evidence="9">DEAD-box ATP-dependent RNA helicase RhpA</fullName>
        <ecNumber evidence="1">3.6.4.13</ecNumber>
    </recommendedName>
</protein>
<feature type="domain" description="Helicase C-terminal" evidence="14">
    <location>
        <begin position="221"/>
        <end position="384"/>
    </location>
</feature>
<evidence type="ECO:0000259" key="13">
    <source>
        <dbReference type="PROSITE" id="PS51192"/>
    </source>
</evidence>
<evidence type="ECO:0000259" key="14">
    <source>
        <dbReference type="PROSITE" id="PS51194"/>
    </source>
</evidence>
<keyword evidence="6 11" id="KW-0067">ATP-binding</keyword>
<gene>
    <name evidence="16" type="ORF">AZI87_08005</name>
</gene>
<dbReference type="InterPro" id="IPR050079">
    <property type="entry name" value="DEAD_box_RNA_helicase"/>
</dbReference>